<accession>A0ABV1RG43</accession>
<keyword evidence="4" id="KW-1185">Reference proteome</keyword>
<dbReference type="Proteomes" id="UP001467690">
    <property type="component" value="Unassembled WGS sequence"/>
</dbReference>
<evidence type="ECO:0000259" key="2">
    <source>
        <dbReference type="Pfam" id="PF01557"/>
    </source>
</evidence>
<dbReference type="InterPro" id="IPR050772">
    <property type="entry name" value="Hydratase-Decarb/MhpD_sf"/>
</dbReference>
<dbReference type="SUPFAM" id="SSF56529">
    <property type="entry name" value="FAH"/>
    <property type="match status" value="1"/>
</dbReference>
<dbReference type="PANTHER" id="PTHR30143:SF0">
    <property type="entry name" value="2-KETO-4-PENTENOATE HYDRATASE"/>
    <property type="match status" value="1"/>
</dbReference>
<name>A0ABV1RG43_9ALTE</name>
<comment type="caution">
    <text evidence="3">The sequence shown here is derived from an EMBL/GenBank/DDBJ whole genome shotgun (WGS) entry which is preliminary data.</text>
</comment>
<dbReference type="InterPro" id="IPR036663">
    <property type="entry name" value="Fumarylacetoacetase_C_sf"/>
</dbReference>
<proteinExistence type="predicted"/>
<protein>
    <submittedName>
        <fullName evidence="3">Fumarylacetoacetate hydrolase family protein</fullName>
    </submittedName>
</protein>
<dbReference type="EMBL" id="JBELOE010000147">
    <property type="protein sequence ID" value="MER2491727.1"/>
    <property type="molecule type" value="Genomic_DNA"/>
</dbReference>
<evidence type="ECO:0000313" key="3">
    <source>
        <dbReference type="EMBL" id="MER2491727.1"/>
    </source>
</evidence>
<dbReference type="RefSeq" id="WP_350401314.1">
    <property type="nucleotide sequence ID" value="NZ_JBELOE010000147.1"/>
</dbReference>
<dbReference type="InterPro" id="IPR011234">
    <property type="entry name" value="Fumarylacetoacetase-like_C"/>
</dbReference>
<reference evidence="3 4" key="1">
    <citation type="submission" date="2024-06" db="EMBL/GenBank/DDBJ databases">
        <authorList>
            <person name="Chen R.Y."/>
        </authorList>
    </citation>
    <scope>NUCLEOTIDE SEQUENCE [LARGE SCALE GENOMIC DNA]</scope>
    <source>
        <strain evidence="3 4">D2</strain>
    </source>
</reference>
<gene>
    <name evidence="3" type="ORF">ABS311_07505</name>
</gene>
<dbReference type="PANTHER" id="PTHR30143">
    <property type="entry name" value="ACID HYDRATASE"/>
    <property type="match status" value="1"/>
</dbReference>
<organism evidence="3 4">
    <name type="scientific">Catenovulum sediminis</name>
    <dbReference type="NCBI Taxonomy" id="1740262"/>
    <lineage>
        <taxon>Bacteria</taxon>
        <taxon>Pseudomonadati</taxon>
        <taxon>Pseudomonadota</taxon>
        <taxon>Gammaproteobacteria</taxon>
        <taxon>Alteromonadales</taxon>
        <taxon>Alteromonadaceae</taxon>
        <taxon>Catenovulum</taxon>
    </lineage>
</organism>
<evidence type="ECO:0000313" key="4">
    <source>
        <dbReference type="Proteomes" id="UP001467690"/>
    </source>
</evidence>
<keyword evidence="1" id="KW-0456">Lyase</keyword>
<feature type="domain" description="Fumarylacetoacetase-like C-terminal" evidence="2">
    <location>
        <begin position="77"/>
        <end position="243"/>
    </location>
</feature>
<sequence>MSNNPYQQAAECLLKRRHKDAQYDRLAENLRPQSIEDALAIHQAMIDLKGGAVGGWKCLLPPADDKVVVAPIFSDTVHSGANCSLFADNEKARLEPEIAFVLGQYLAAKDTPYTADEVKAAVKSCHMALELMQSRYQPDLPSTFAEKLADGLVNQGLYIGPEVDKNQAFELSNVQISFTQGEKVQQFDGKHPNPTASKPLVWLINFMTQRGVSFKAGQAIITGSFAGIVEVDFSSVEIEYQNLGSYQLNLSARD</sequence>
<evidence type="ECO:0000256" key="1">
    <source>
        <dbReference type="ARBA" id="ARBA00023239"/>
    </source>
</evidence>
<dbReference type="Pfam" id="PF01557">
    <property type="entry name" value="FAA_hydrolase"/>
    <property type="match status" value="1"/>
</dbReference>
<dbReference type="Gene3D" id="3.90.850.10">
    <property type="entry name" value="Fumarylacetoacetase-like, C-terminal domain"/>
    <property type="match status" value="1"/>
</dbReference>
<dbReference type="GO" id="GO:0016787">
    <property type="term" value="F:hydrolase activity"/>
    <property type="evidence" value="ECO:0007669"/>
    <property type="project" value="UniProtKB-KW"/>
</dbReference>
<keyword evidence="3" id="KW-0378">Hydrolase</keyword>